<evidence type="ECO:0000313" key="3">
    <source>
        <dbReference type="Proteomes" id="UP001152747"/>
    </source>
</evidence>
<comment type="caution">
    <text evidence="2">The sequence shown here is derived from an EMBL/GenBank/DDBJ whole genome shotgun (WGS) entry which is preliminary data.</text>
</comment>
<dbReference type="EMBL" id="CANHGI010000001">
    <property type="protein sequence ID" value="CAI5438537.1"/>
    <property type="molecule type" value="Genomic_DNA"/>
</dbReference>
<name>A0A9P1I4F0_9PELO</name>
<evidence type="ECO:0000313" key="2">
    <source>
        <dbReference type="EMBL" id="CAI5438537.1"/>
    </source>
</evidence>
<proteinExistence type="predicted"/>
<reference evidence="2" key="1">
    <citation type="submission" date="2022-11" db="EMBL/GenBank/DDBJ databases">
        <authorList>
            <person name="Kikuchi T."/>
        </authorList>
    </citation>
    <scope>NUCLEOTIDE SEQUENCE</scope>
    <source>
        <strain evidence="2">PS1010</strain>
    </source>
</reference>
<feature type="region of interest" description="Disordered" evidence="1">
    <location>
        <begin position="1"/>
        <end position="38"/>
    </location>
</feature>
<gene>
    <name evidence="2" type="ORF">CAMP_LOCUS1174</name>
</gene>
<dbReference type="Gene3D" id="1.25.40.10">
    <property type="entry name" value="Tetratricopeptide repeat domain"/>
    <property type="match status" value="1"/>
</dbReference>
<organism evidence="2 3">
    <name type="scientific">Caenorhabditis angaria</name>
    <dbReference type="NCBI Taxonomy" id="860376"/>
    <lineage>
        <taxon>Eukaryota</taxon>
        <taxon>Metazoa</taxon>
        <taxon>Ecdysozoa</taxon>
        <taxon>Nematoda</taxon>
        <taxon>Chromadorea</taxon>
        <taxon>Rhabditida</taxon>
        <taxon>Rhabditina</taxon>
        <taxon>Rhabditomorpha</taxon>
        <taxon>Rhabditoidea</taxon>
        <taxon>Rhabditidae</taxon>
        <taxon>Peloderinae</taxon>
        <taxon>Caenorhabditis</taxon>
    </lineage>
</organism>
<evidence type="ECO:0000256" key="1">
    <source>
        <dbReference type="SAM" id="MobiDB-lite"/>
    </source>
</evidence>
<dbReference type="OrthoDB" id="5788125at2759"/>
<accession>A0A9P1I4F0</accession>
<dbReference type="InterPro" id="IPR011990">
    <property type="entry name" value="TPR-like_helical_dom_sf"/>
</dbReference>
<dbReference type="SUPFAM" id="SSF48452">
    <property type="entry name" value="TPR-like"/>
    <property type="match status" value="1"/>
</dbReference>
<dbReference type="AlphaFoldDB" id="A0A9P1I4F0"/>
<keyword evidence="3" id="KW-1185">Reference proteome</keyword>
<protein>
    <submittedName>
        <fullName evidence="2">Uncharacterized protein</fullName>
    </submittedName>
</protein>
<sequence length="395" mass="47039">MARERPSRFKSGFNRQDDEDAGEIEKAQDYRESGSGQKESEVLFPWMDEAFQKMIIHQSVKKLRSRSDRNCEEGNNETDEDELDSATLFSRYWEQNLEKNNEYLQMVFGPQCPLLTKVSTKNKAPQNIITKDDVYTLYVRSVEARQYGRYREAFQLLRPTMPFLATNHLVWIRITEMCIFELFEETWDFLDIYTRLFQDRPKNYYPSHRRQMNEIRQRHNDMNLRFAYIASNVAYTLCKLSESHSDCFSATQNHAFLMLKMRKYREALDAISYFLKKTEECQAATDQIEHMLLYKAEAKYYLGKYDRAIEYSLKVQKDAQNCRLKMRAEMLLAMAYLKKNNYKLSYQYVMGLVSCYRLDDFMVENVALFGVTLAHKMKNYPMLQTFLKLLQDCVH</sequence>
<dbReference type="Proteomes" id="UP001152747">
    <property type="component" value="Unassembled WGS sequence"/>
</dbReference>
<feature type="compositionally biased region" description="Basic and acidic residues" evidence="1">
    <location>
        <begin position="23"/>
        <end position="32"/>
    </location>
</feature>